<gene>
    <name evidence="1" type="ORF">RhiirA4_460142</name>
</gene>
<keyword evidence="2" id="KW-1185">Reference proteome</keyword>
<sequence>MSGSIIVRIRDSYLRVALLNLYCVTKLENYFNIKIAITGKSDPYVKVLLGSTARGRSDLVINDLNPELDCSKLIFHIKQGDNKNPIGMNNATLNVYVQYLPVEYKLQPSESMNSK</sequence>
<dbReference type="InterPro" id="IPR035892">
    <property type="entry name" value="C2_domain_sf"/>
</dbReference>
<dbReference type="EMBL" id="LLXI01000392">
    <property type="protein sequence ID" value="PKY45531.1"/>
    <property type="molecule type" value="Genomic_DNA"/>
</dbReference>
<evidence type="ECO:0008006" key="3">
    <source>
        <dbReference type="Google" id="ProtNLM"/>
    </source>
</evidence>
<dbReference type="SUPFAM" id="SSF49562">
    <property type="entry name" value="C2 domain (Calcium/lipid-binding domain, CaLB)"/>
    <property type="match status" value="1"/>
</dbReference>
<dbReference type="Proteomes" id="UP000234323">
    <property type="component" value="Unassembled WGS sequence"/>
</dbReference>
<comment type="caution">
    <text evidence="1">The sequence shown here is derived from an EMBL/GenBank/DDBJ whole genome shotgun (WGS) entry which is preliminary data.</text>
</comment>
<dbReference type="Gene3D" id="2.60.40.150">
    <property type="entry name" value="C2 domain"/>
    <property type="match status" value="1"/>
</dbReference>
<evidence type="ECO:0000313" key="1">
    <source>
        <dbReference type="EMBL" id="PKY45531.1"/>
    </source>
</evidence>
<protein>
    <recommendedName>
        <fullName evidence="3">C2 domain-containing protein</fullName>
    </recommendedName>
</protein>
<proteinExistence type="predicted"/>
<accession>A0A2I1GFX5</accession>
<dbReference type="AlphaFoldDB" id="A0A2I1GFX5"/>
<reference evidence="1 2" key="1">
    <citation type="submission" date="2015-10" db="EMBL/GenBank/DDBJ databases">
        <title>Genome analyses suggest a sexual origin of heterokaryosis in a supposedly ancient asexual fungus.</title>
        <authorList>
            <person name="Ropars J."/>
            <person name="Sedzielewska K."/>
            <person name="Noel J."/>
            <person name="Charron P."/>
            <person name="Farinelli L."/>
            <person name="Marton T."/>
            <person name="Kruger M."/>
            <person name="Pelin A."/>
            <person name="Brachmann A."/>
            <person name="Corradi N."/>
        </authorList>
    </citation>
    <scope>NUCLEOTIDE SEQUENCE [LARGE SCALE GENOMIC DNA]</scope>
    <source>
        <strain evidence="1 2">A4</strain>
    </source>
</reference>
<evidence type="ECO:0000313" key="2">
    <source>
        <dbReference type="Proteomes" id="UP000234323"/>
    </source>
</evidence>
<organism evidence="1 2">
    <name type="scientific">Rhizophagus irregularis</name>
    <dbReference type="NCBI Taxonomy" id="588596"/>
    <lineage>
        <taxon>Eukaryota</taxon>
        <taxon>Fungi</taxon>
        <taxon>Fungi incertae sedis</taxon>
        <taxon>Mucoromycota</taxon>
        <taxon>Glomeromycotina</taxon>
        <taxon>Glomeromycetes</taxon>
        <taxon>Glomerales</taxon>
        <taxon>Glomeraceae</taxon>
        <taxon>Rhizophagus</taxon>
    </lineage>
</organism>
<name>A0A2I1GFX5_9GLOM</name>